<name>A0A8B7NLR7_HYAAZ</name>
<keyword evidence="2" id="KW-0472">Membrane</keyword>
<feature type="compositionally biased region" description="Basic and acidic residues" evidence="1">
    <location>
        <begin position="263"/>
        <end position="284"/>
    </location>
</feature>
<dbReference type="RefSeq" id="XP_018014606.1">
    <property type="nucleotide sequence ID" value="XM_018159117.1"/>
</dbReference>
<dbReference type="OMA" id="STIWRIT"/>
<evidence type="ECO:0000256" key="1">
    <source>
        <dbReference type="SAM" id="MobiDB-lite"/>
    </source>
</evidence>
<evidence type="ECO:0000313" key="5">
    <source>
        <dbReference type="RefSeq" id="XP_018014606.1"/>
    </source>
</evidence>
<feature type="region of interest" description="Disordered" evidence="1">
    <location>
        <begin position="168"/>
        <end position="285"/>
    </location>
</feature>
<dbReference type="PANTHER" id="PTHR37159">
    <property type="entry name" value="GH11867P"/>
    <property type="match status" value="1"/>
</dbReference>
<gene>
    <name evidence="4 5 6" type="primary">LOC108671550</name>
</gene>
<keyword evidence="2" id="KW-1133">Transmembrane helix</keyword>
<accession>A0A8B7NLR7</accession>
<dbReference type="GeneID" id="108671550"/>
<dbReference type="OrthoDB" id="6361347at2759"/>
<evidence type="ECO:0000313" key="6">
    <source>
        <dbReference type="RefSeq" id="XP_018014614.1"/>
    </source>
</evidence>
<reference evidence="4 5" key="1">
    <citation type="submission" date="2025-04" db="UniProtKB">
        <authorList>
            <consortium name="RefSeq"/>
        </authorList>
    </citation>
    <scope>IDENTIFICATION</scope>
    <source>
        <tissue evidence="4 5">Whole organism</tissue>
    </source>
</reference>
<protein>
    <submittedName>
        <fullName evidence="4 5">Uncharacterized protein LOC108671550</fullName>
    </submittedName>
</protein>
<feature type="compositionally biased region" description="Basic and acidic residues" evidence="1">
    <location>
        <begin position="171"/>
        <end position="181"/>
    </location>
</feature>
<organism evidence="3 6">
    <name type="scientific">Hyalella azteca</name>
    <name type="common">Amphipod</name>
    <dbReference type="NCBI Taxonomy" id="294128"/>
    <lineage>
        <taxon>Eukaryota</taxon>
        <taxon>Metazoa</taxon>
        <taxon>Ecdysozoa</taxon>
        <taxon>Arthropoda</taxon>
        <taxon>Crustacea</taxon>
        <taxon>Multicrustacea</taxon>
        <taxon>Malacostraca</taxon>
        <taxon>Eumalacostraca</taxon>
        <taxon>Peracarida</taxon>
        <taxon>Amphipoda</taxon>
        <taxon>Senticaudata</taxon>
        <taxon>Talitrida</taxon>
        <taxon>Talitroidea</taxon>
        <taxon>Hyalellidae</taxon>
        <taxon>Hyalella</taxon>
    </lineage>
</organism>
<evidence type="ECO:0000256" key="2">
    <source>
        <dbReference type="SAM" id="Phobius"/>
    </source>
</evidence>
<dbReference type="RefSeq" id="XP_018014614.1">
    <property type="nucleotide sequence ID" value="XM_018159125.1"/>
</dbReference>
<feature type="compositionally biased region" description="Polar residues" evidence="1">
    <location>
        <begin position="245"/>
        <end position="262"/>
    </location>
</feature>
<keyword evidence="2" id="KW-0812">Transmembrane</keyword>
<proteinExistence type="predicted"/>
<dbReference type="AlphaFoldDB" id="A0A8B7NLR7"/>
<feature type="transmembrane region" description="Helical" evidence="2">
    <location>
        <begin position="61"/>
        <end position="82"/>
    </location>
</feature>
<dbReference type="PANTHER" id="PTHR37159:SF1">
    <property type="entry name" value="GH11867P"/>
    <property type="match status" value="1"/>
</dbReference>
<dbReference type="RefSeq" id="XP_018014599.1">
    <property type="nucleotide sequence ID" value="XM_018159110.1"/>
</dbReference>
<keyword evidence="3" id="KW-1185">Reference proteome</keyword>
<feature type="compositionally biased region" description="Basic and acidic residues" evidence="1">
    <location>
        <begin position="198"/>
        <end position="210"/>
    </location>
</feature>
<sequence length="481" mass="54972">MNGAMKTQEISKSIMSDASRRIEKLREGKYIAGDFGLEIVKPPWFDEAKFTRGQKLSKDNLVCVFLADLLFLLTVFSSPRILRTLILTGKSSCPFTALNRYVATIRAVVSWHNGDIWNPEDLAHKFLRHVMTSHKSLYTIANFQRKEEVDRIEVEENPMVQITGMYKKIRASNEEQSRSTKCDGNAKNTNHITPKMKIQPDFDQAKERPRTSSNVQASIKKHNFSLSNDEFTPSKDTARKRSQQDHNPNFSSNYNQVPSSRNSDSKMSESVRSDKSPPKVDESIPNHNIPYVSQWDLLTVQYAFIASIVAHPEAFGAWNLPDEDVDGFIYYWKVLGFFLGIREEFNLCSGDLEQTRALILAFEQEVILPAFEEVDHNFEHMSLALMGGINMMVPLVNYPSALMYLLTALGADTATIYKSLTLREKAIYHFLNCVTYSCRVRLIRNMFSSLLEICLDLIEGHGPWWWPRILAPKNTISPRVP</sequence>
<evidence type="ECO:0000313" key="3">
    <source>
        <dbReference type="Proteomes" id="UP000694843"/>
    </source>
</evidence>
<dbReference type="Proteomes" id="UP000694843">
    <property type="component" value="Unplaced"/>
</dbReference>
<feature type="compositionally biased region" description="Basic and acidic residues" evidence="1">
    <location>
        <begin position="232"/>
        <end position="244"/>
    </location>
</feature>
<dbReference type="KEGG" id="hazt:108671550"/>
<evidence type="ECO:0000313" key="4">
    <source>
        <dbReference type="RefSeq" id="XP_018014599.1"/>
    </source>
</evidence>